<dbReference type="Pfam" id="PF11284">
    <property type="entry name" value="DUF3085"/>
    <property type="match status" value="1"/>
</dbReference>
<dbReference type="InterPro" id="IPR021436">
    <property type="entry name" value="DUF3085"/>
</dbReference>
<protein>
    <recommendedName>
        <fullName evidence="3">DUF3085 domain-containing protein</fullName>
    </recommendedName>
</protein>
<evidence type="ECO:0000313" key="2">
    <source>
        <dbReference type="Proteomes" id="UP000183223"/>
    </source>
</evidence>
<accession>A0A1G5QNG0</accession>
<evidence type="ECO:0008006" key="3">
    <source>
        <dbReference type="Google" id="ProtNLM"/>
    </source>
</evidence>
<organism evidence="1 2">
    <name type="scientific">Photorhabdus luminescens</name>
    <name type="common">Xenorhabdus luminescens</name>
    <dbReference type="NCBI Taxonomy" id="29488"/>
    <lineage>
        <taxon>Bacteria</taxon>
        <taxon>Pseudomonadati</taxon>
        <taxon>Pseudomonadota</taxon>
        <taxon>Gammaproteobacteria</taxon>
        <taxon>Enterobacterales</taxon>
        <taxon>Morganellaceae</taxon>
        <taxon>Photorhabdus</taxon>
    </lineage>
</organism>
<dbReference type="AlphaFoldDB" id="A0A1G5QNG0"/>
<sequence length="110" mass="12408">MLLFKAKDLKPVLQEAIAHQCDVLLVKDQGIYIMSDIGSMQNGKYLVAYACGYHPEKDEGWYERAREESGGDDFAEKLGFSISTLNRLLNDKCDLKVALTATQIITQFYP</sequence>
<gene>
    <name evidence="1" type="ORF">SAMN02982990_02063</name>
</gene>
<dbReference type="OrthoDB" id="6520566at2"/>
<evidence type="ECO:0000313" key="1">
    <source>
        <dbReference type="EMBL" id="SCZ63384.1"/>
    </source>
</evidence>
<dbReference type="EMBL" id="FMWJ01000007">
    <property type="protein sequence ID" value="SCZ63384.1"/>
    <property type="molecule type" value="Genomic_DNA"/>
</dbReference>
<dbReference type="GeneID" id="45655803"/>
<proteinExistence type="predicted"/>
<keyword evidence="2" id="KW-1185">Reference proteome</keyword>
<reference evidence="2" key="1">
    <citation type="submission" date="2016-10" db="EMBL/GenBank/DDBJ databases">
        <authorList>
            <person name="Varghese N."/>
            <person name="Submissions S."/>
        </authorList>
    </citation>
    <scope>NUCLEOTIDE SEQUENCE [LARGE SCALE GENOMIC DNA]</scope>
    <source>
        <strain evidence="2">ATCC 29999</strain>
    </source>
</reference>
<dbReference type="Proteomes" id="UP000183223">
    <property type="component" value="Unassembled WGS sequence"/>
</dbReference>
<name>A0A1G5QNG0_PHOLU</name>
<dbReference type="RefSeq" id="WP_049582786.1">
    <property type="nucleotide sequence ID" value="NZ_CAWQXX010000045.1"/>
</dbReference>